<dbReference type="SUPFAM" id="SSF56112">
    <property type="entry name" value="Protein kinase-like (PK-like)"/>
    <property type="match status" value="1"/>
</dbReference>
<dbReference type="PROSITE" id="PS50011">
    <property type="entry name" value="PROTEIN_KINASE_DOM"/>
    <property type="match status" value="1"/>
</dbReference>
<dbReference type="GO" id="GO:0005524">
    <property type="term" value="F:ATP binding"/>
    <property type="evidence" value="ECO:0007669"/>
    <property type="project" value="UniProtKB-KW"/>
</dbReference>
<organism evidence="11 12">
    <name type="scientific">Eremothecium sinecaudum</name>
    <dbReference type="NCBI Taxonomy" id="45286"/>
    <lineage>
        <taxon>Eukaryota</taxon>
        <taxon>Fungi</taxon>
        <taxon>Dikarya</taxon>
        <taxon>Ascomycota</taxon>
        <taxon>Saccharomycotina</taxon>
        <taxon>Saccharomycetes</taxon>
        <taxon>Saccharomycetales</taxon>
        <taxon>Saccharomycetaceae</taxon>
        <taxon>Eremothecium</taxon>
    </lineage>
</organism>
<keyword evidence="12" id="KW-1185">Reference proteome</keyword>
<accession>A0A0X8HS02</accession>
<evidence type="ECO:0000256" key="5">
    <source>
        <dbReference type="ARBA" id="ARBA00022777"/>
    </source>
</evidence>
<dbReference type="PROSITE" id="PS00108">
    <property type="entry name" value="PROTEIN_KINASE_ST"/>
    <property type="match status" value="1"/>
</dbReference>
<dbReference type="STRING" id="45286.A0A0X8HS02"/>
<dbReference type="InterPro" id="IPR011009">
    <property type="entry name" value="Kinase-like_dom_sf"/>
</dbReference>
<evidence type="ECO:0000259" key="10">
    <source>
        <dbReference type="PROSITE" id="PS50011"/>
    </source>
</evidence>
<protein>
    <recommendedName>
        <fullName evidence="1">non-specific serine/threonine protein kinase</fullName>
        <ecNumber evidence="1">2.7.11.1</ecNumber>
    </recommendedName>
</protein>
<evidence type="ECO:0000256" key="8">
    <source>
        <dbReference type="ARBA" id="ARBA00048679"/>
    </source>
</evidence>
<evidence type="ECO:0000256" key="3">
    <source>
        <dbReference type="ARBA" id="ARBA00022679"/>
    </source>
</evidence>
<keyword evidence="3" id="KW-0808">Transferase</keyword>
<evidence type="ECO:0000256" key="9">
    <source>
        <dbReference type="SAM" id="MobiDB-lite"/>
    </source>
</evidence>
<evidence type="ECO:0000256" key="7">
    <source>
        <dbReference type="ARBA" id="ARBA00047899"/>
    </source>
</evidence>
<gene>
    <name evidence="11" type="ORF">AW171_hschr42253</name>
</gene>
<evidence type="ECO:0000313" key="11">
    <source>
        <dbReference type="EMBL" id="AMD20364.1"/>
    </source>
</evidence>
<dbReference type="GO" id="GO:0004674">
    <property type="term" value="F:protein serine/threonine kinase activity"/>
    <property type="evidence" value="ECO:0007669"/>
    <property type="project" value="UniProtKB-KW"/>
</dbReference>
<dbReference type="GeneID" id="28723607"/>
<proteinExistence type="predicted"/>
<dbReference type="EC" id="2.7.11.1" evidence="1"/>
<evidence type="ECO:0000256" key="1">
    <source>
        <dbReference type="ARBA" id="ARBA00012513"/>
    </source>
</evidence>
<dbReference type="AlphaFoldDB" id="A0A0X8HS02"/>
<dbReference type="EMBL" id="CP014244">
    <property type="protein sequence ID" value="AMD20364.1"/>
    <property type="molecule type" value="Genomic_DNA"/>
</dbReference>
<name>A0A0X8HS02_9SACH</name>
<keyword evidence="4" id="KW-0547">Nucleotide-binding</keyword>
<dbReference type="PANTHER" id="PTHR24343">
    <property type="entry name" value="SERINE/THREONINE KINASE"/>
    <property type="match status" value="1"/>
</dbReference>
<dbReference type="InterPro" id="IPR016241">
    <property type="entry name" value="Nnk1"/>
</dbReference>
<comment type="catalytic activity">
    <reaction evidence="7">
        <text>L-threonyl-[protein] + ATP = O-phospho-L-threonyl-[protein] + ADP + H(+)</text>
        <dbReference type="Rhea" id="RHEA:46608"/>
        <dbReference type="Rhea" id="RHEA-COMP:11060"/>
        <dbReference type="Rhea" id="RHEA-COMP:11605"/>
        <dbReference type="ChEBI" id="CHEBI:15378"/>
        <dbReference type="ChEBI" id="CHEBI:30013"/>
        <dbReference type="ChEBI" id="CHEBI:30616"/>
        <dbReference type="ChEBI" id="CHEBI:61977"/>
        <dbReference type="ChEBI" id="CHEBI:456216"/>
        <dbReference type="EC" id="2.7.11.1"/>
    </reaction>
</comment>
<feature type="region of interest" description="Disordered" evidence="9">
    <location>
        <begin position="31"/>
        <end position="70"/>
    </location>
</feature>
<comment type="catalytic activity">
    <reaction evidence="8">
        <text>L-seryl-[protein] + ATP = O-phospho-L-seryl-[protein] + ADP + H(+)</text>
        <dbReference type="Rhea" id="RHEA:17989"/>
        <dbReference type="Rhea" id="RHEA-COMP:9863"/>
        <dbReference type="Rhea" id="RHEA-COMP:11604"/>
        <dbReference type="ChEBI" id="CHEBI:15378"/>
        <dbReference type="ChEBI" id="CHEBI:29999"/>
        <dbReference type="ChEBI" id="CHEBI:30616"/>
        <dbReference type="ChEBI" id="CHEBI:83421"/>
        <dbReference type="ChEBI" id="CHEBI:456216"/>
        <dbReference type="EC" id="2.7.11.1"/>
    </reaction>
</comment>
<evidence type="ECO:0000256" key="4">
    <source>
        <dbReference type="ARBA" id="ARBA00022741"/>
    </source>
</evidence>
<dbReference type="OrthoDB" id="4062651at2759"/>
<dbReference type="PIRSF" id="PIRSF000610">
    <property type="entry name" value="Ser/Thr_PK_YKL171w_prd"/>
    <property type="match status" value="1"/>
</dbReference>
<keyword evidence="5" id="KW-0418">Kinase</keyword>
<dbReference type="Pfam" id="PF00069">
    <property type="entry name" value="Pkinase"/>
    <property type="match status" value="2"/>
</dbReference>
<keyword evidence="6" id="KW-0067">ATP-binding</keyword>
<dbReference type="GO" id="GO:0005938">
    <property type="term" value="C:cell cortex"/>
    <property type="evidence" value="ECO:0007669"/>
    <property type="project" value="TreeGrafter"/>
</dbReference>
<feature type="region of interest" description="Disordered" evidence="9">
    <location>
        <begin position="666"/>
        <end position="687"/>
    </location>
</feature>
<keyword evidence="2" id="KW-0723">Serine/threonine-protein kinase</keyword>
<dbReference type="InterPro" id="IPR008271">
    <property type="entry name" value="Ser/Thr_kinase_AS"/>
</dbReference>
<feature type="domain" description="Protein kinase" evidence="10">
    <location>
        <begin position="403"/>
        <end position="819"/>
    </location>
</feature>
<dbReference type="Proteomes" id="UP000243052">
    <property type="component" value="Chromosome iv"/>
</dbReference>
<reference evidence="11 12" key="1">
    <citation type="submission" date="2016-01" db="EMBL/GenBank/DDBJ databases">
        <title>Genome sequence of the yeast Holleya sinecauda.</title>
        <authorList>
            <person name="Dietrich F.S."/>
        </authorList>
    </citation>
    <scope>NUCLEOTIDE SEQUENCE [LARGE SCALE GENOMIC DNA]</scope>
    <source>
        <strain evidence="11 12">ATCC 58844</strain>
    </source>
</reference>
<evidence type="ECO:0000256" key="2">
    <source>
        <dbReference type="ARBA" id="ARBA00022527"/>
    </source>
</evidence>
<dbReference type="SMART" id="SM00220">
    <property type="entry name" value="S_TKc"/>
    <property type="match status" value="1"/>
</dbReference>
<evidence type="ECO:0000313" key="12">
    <source>
        <dbReference type="Proteomes" id="UP000243052"/>
    </source>
</evidence>
<evidence type="ECO:0000256" key="6">
    <source>
        <dbReference type="ARBA" id="ARBA00022840"/>
    </source>
</evidence>
<dbReference type="PANTHER" id="PTHR24343:SF572">
    <property type="entry name" value="FATTY ACYL-COA SYNTHETASE AND RNA PROCESSING-ASSOCIATED KINASE 1-RELATED"/>
    <property type="match status" value="1"/>
</dbReference>
<dbReference type="RefSeq" id="XP_017987360.1">
    <property type="nucleotide sequence ID" value="XM_018132062.1"/>
</dbReference>
<dbReference type="InterPro" id="IPR000719">
    <property type="entry name" value="Prot_kinase_dom"/>
</dbReference>
<dbReference type="Gene3D" id="1.10.510.10">
    <property type="entry name" value="Transferase(Phosphotransferase) domain 1"/>
    <property type="match status" value="2"/>
</dbReference>
<feature type="compositionally biased region" description="Basic and acidic residues" evidence="9">
    <location>
        <begin position="55"/>
        <end position="65"/>
    </location>
</feature>
<sequence>MPEIHSVNSRFERYTTPNLLERDFPSAVSVDSFDSMDNKKERIQDVGSNAQQGVERYKDSQKKSAGEYNSDEDTIYFKPRKIYRLEQESGSRQTLVRVYSDTEKSNFNQVTGKRMFDDWKYRPIYHYGDVRQRDNDGFGLAKHCSDIRRRFSTTEPENGNMTWDPATGNIRSPNGDMQDEYIPGFDFAAAVKIWEVDDDKGSNPGTSYNVWSEEESDYNLDSASSSGFVESSHAQVSPIPFPMNSDAQPVPNNSLSILNKTLGQRAGSRFISPSNAGSKFSRSRSTYDWGSLLSVYSAGSFSENLTRDEIKAITEKIPEDFLLLPYTQRKRLVLEIAPDKDYKTIMHLFKKYHMGSGTSLTRLNTQTMKRSRQGSLASQYLSSLTPSSSSFKPDDRGSIVLGHRMGKIIGFGAWGMIRECYEVKGSSTSILSPTETQPSTPKAIKVVKFKNNGRVKRQVLREISIWKKLRHPNILELLNWKFEDDYAAYCLTGKVQDGTLYDLVSSWGHCSSSSILLAERCRQTIALSLQLISALKYMHSNYIVHADIKLENCLLERLSADSYRLYVCDFGMSCYFGNKRVNNEHDDPNESIEFASAIDGKLIKTKRRPEVPKSVSNSNVKSITRMQKLLMNKKLTHDDTPLGISSFPKQFGPSLTSTIMSPSHGIFKRDSPRCQTSNEKSEPCDVSTNDFSKSIEPHSHIGSLPYAAPELIDPSPPPLGPSADIWAIGVTMFTMLTGKLPFKHEYEPRLRAMISSGKYDVKLLGFVCNLKHAQSRKKNKNDGEVKFYGLYNGVRGCLTKDMTQRWELDMVKVALHENNPN</sequence>